<dbReference type="OrthoDB" id="9793421at2"/>
<evidence type="ECO:0000256" key="1">
    <source>
        <dbReference type="ARBA" id="ARBA00022801"/>
    </source>
</evidence>
<dbReference type="RefSeq" id="WP_116553027.1">
    <property type="nucleotide sequence ID" value="NZ_QCZG01000001.1"/>
</dbReference>
<dbReference type="CDD" id="cd16432">
    <property type="entry name" value="CheB_Rec"/>
    <property type="match status" value="1"/>
</dbReference>
<protein>
    <recommendedName>
        <fullName evidence="2">protein-glutamate methylesterase</fullName>
        <ecNumber evidence="2">3.1.1.61</ecNumber>
    </recommendedName>
</protein>
<proteinExistence type="predicted"/>
<gene>
    <name evidence="6" type="ORF">DCC39_01125</name>
</gene>
<dbReference type="Proteomes" id="UP000245998">
    <property type="component" value="Unassembled WGS sequence"/>
</dbReference>
<dbReference type="EMBL" id="QCZG01000001">
    <property type="protein sequence ID" value="PWA13523.1"/>
    <property type="molecule type" value="Genomic_DNA"/>
</dbReference>
<evidence type="ECO:0000313" key="6">
    <source>
        <dbReference type="EMBL" id="PWA13523.1"/>
    </source>
</evidence>
<keyword evidence="7" id="KW-1185">Reference proteome</keyword>
<dbReference type="GO" id="GO:0005737">
    <property type="term" value="C:cytoplasm"/>
    <property type="evidence" value="ECO:0007669"/>
    <property type="project" value="InterPro"/>
</dbReference>
<dbReference type="GO" id="GO:0008984">
    <property type="term" value="F:protein-glutamate methylesterase activity"/>
    <property type="evidence" value="ECO:0007669"/>
    <property type="project" value="UniProtKB-EC"/>
</dbReference>
<dbReference type="EC" id="3.1.1.61" evidence="2"/>
<organism evidence="6 7">
    <name type="scientific">Pueribacillus theae</name>
    <dbReference type="NCBI Taxonomy" id="2171751"/>
    <lineage>
        <taxon>Bacteria</taxon>
        <taxon>Bacillati</taxon>
        <taxon>Bacillota</taxon>
        <taxon>Bacilli</taxon>
        <taxon>Bacillales</taxon>
        <taxon>Bacillaceae</taxon>
        <taxon>Pueribacillus</taxon>
    </lineage>
</organism>
<dbReference type="Gene3D" id="3.40.50.180">
    <property type="entry name" value="Methylesterase CheB, C-terminal domain"/>
    <property type="match status" value="1"/>
</dbReference>
<dbReference type="GO" id="GO:0000156">
    <property type="term" value="F:phosphorelay response regulator activity"/>
    <property type="evidence" value="ECO:0007669"/>
    <property type="project" value="InterPro"/>
</dbReference>
<sequence>MANNQLVCIGTSTGGPRALQYLLPQFPKNLPIPILIVQHMPPIFTKLLAERLDKISQIHVKEAEHGEAAIEGTAYIAPGGYHMTVTHIDGTLKIQLDESKPVKGHRPSVDRLFCSLLEAENFEIITVLLTGMGSDGTNGLKRIKMAHPQNVRAIAEAEKSCIVFGMPKSAIQANIIDEIVELEKIFETIMKHVQ</sequence>
<evidence type="ECO:0000256" key="3">
    <source>
        <dbReference type="ARBA" id="ARBA00048267"/>
    </source>
</evidence>
<feature type="active site" evidence="4">
    <location>
        <position position="12"/>
    </location>
</feature>
<evidence type="ECO:0000256" key="4">
    <source>
        <dbReference type="PROSITE-ProRule" id="PRU00050"/>
    </source>
</evidence>
<evidence type="ECO:0000313" key="7">
    <source>
        <dbReference type="Proteomes" id="UP000245998"/>
    </source>
</evidence>
<dbReference type="SUPFAM" id="SSF52738">
    <property type="entry name" value="Methylesterase CheB, C-terminal domain"/>
    <property type="match status" value="1"/>
</dbReference>
<keyword evidence="4" id="KW-0145">Chemotaxis</keyword>
<reference evidence="6 7" key="1">
    <citation type="submission" date="2018-04" db="EMBL/GenBank/DDBJ databases">
        <title>Camelliibacillus theae gen. nov., sp. nov., isolated from Pu'er tea.</title>
        <authorList>
            <person name="Niu L."/>
        </authorList>
    </citation>
    <scope>NUCLEOTIDE SEQUENCE [LARGE SCALE GENOMIC DNA]</scope>
    <source>
        <strain evidence="6 7">T8</strain>
    </source>
</reference>
<name>A0A2U1K8E7_9BACI</name>
<dbReference type="GO" id="GO:0006935">
    <property type="term" value="P:chemotaxis"/>
    <property type="evidence" value="ECO:0007669"/>
    <property type="project" value="UniProtKB-UniRule"/>
</dbReference>
<dbReference type="PANTHER" id="PTHR42872:SF3">
    <property type="entry name" value="PROTEIN-GLUTAMATE METHYLESTERASE_PROTEIN-GLUTAMINE GLUTAMINASE 1"/>
    <property type="match status" value="1"/>
</dbReference>
<dbReference type="PROSITE" id="PS50122">
    <property type="entry name" value="CHEB"/>
    <property type="match status" value="1"/>
</dbReference>
<comment type="caution">
    <text evidence="6">The sequence shown here is derived from an EMBL/GenBank/DDBJ whole genome shotgun (WGS) entry which is preliminary data.</text>
</comment>
<feature type="active site" evidence="4">
    <location>
        <position position="135"/>
    </location>
</feature>
<dbReference type="InterPro" id="IPR035909">
    <property type="entry name" value="CheB_C"/>
</dbReference>
<dbReference type="InterPro" id="IPR000673">
    <property type="entry name" value="Sig_transdc_resp-reg_Me-estase"/>
</dbReference>
<feature type="active site" evidence="4">
    <location>
        <position position="39"/>
    </location>
</feature>
<dbReference type="AlphaFoldDB" id="A0A2U1K8E7"/>
<dbReference type="PANTHER" id="PTHR42872">
    <property type="entry name" value="PROTEIN-GLUTAMATE METHYLESTERASE/PROTEIN-GLUTAMINE GLUTAMINASE"/>
    <property type="match status" value="1"/>
</dbReference>
<keyword evidence="1 4" id="KW-0378">Hydrolase</keyword>
<dbReference type="Pfam" id="PF01339">
    <property type="entry name" value="CheB_methylest"/>
    <property type="match status" value="1"/>
</dbReference>
<evidence type="ECO:0000256" key="2">
    <source>
        <dbReference type="ARBA" id="ARBA00039140"/>
    </source>
</evidence>
<feature type="domain" description="CheB-type methylesterase" evidence="5">
    <location>
        <begin position="1"/>
        <end position="194"/>
    </location>
</feature>
<evidence type="ECO:0000259" key="5">
    <source>
        <dbReference type="PROSITE" id="PS50122"/>
    </source>
</evidence>
<accession>A0A2U1K8E7</accession>
<comment type="catalytic activity">
    <reaction evidence="3">
        <text>[protein]-L-glutamate 5-O-methyl ester + H2O = L-glutamyl-[protein] + methanol + H(+)</text>
        <dbReference type="Rhea" id="RHEA:23236"/>
        <dbReference type="Rhea" id="RHEA-COMP:10208"/>
        <dbReference type="Rhea" id="RHEA-COMP:10311"/>
        <dbReference type="ChEBI" id="CHEBI:15377"/>
        <dbReference type="ChEBI" id="CHEBI:15378"/>
        <dbReference type="ChEBI" id="CHEBI:17790"/>
        <dbReference type="ChEBI" id="CHEBI:29973"/>
        <dbReference type="ChEBI" id="CHEBI:82795"/>
        <dbReference type="EC" id="3.1.1.61"/>
    </reaction>
</comment>